<accession>A0AAN9F0I3</accession>
<evidence type="ECO:0000313" key="1">
    <source>
        <dbReference type="EMBL" id="KAK7265996.1"/>
    </source>
</evidence>
<reference evidence="1 2" key="1">
    <citation type="submission" date="2024-01" db="EMBL/GenBank/DDBJ databases">
        <title>The genomes of 5 underutilized Papilionoideae crops provide insights into root nodulation and disease resistanc.</title>
        <authorList>
            <person name="Yuan L."/>
        </authorList>
    </citation>
    <scope>NUCLEOTIDE SEQUENCE [LARGE SCALE GENOMIC DNA]</scope>
    <source>
        <strain evidence="1">ZHUSHIDOU_FW_LH</strain>
        <tissue evidence="1">Leaf</tissue>
    </source>
</reference>
<sequence>MDYPNLRWLSDWFKNISCKTNSPRILHGEFSQENIPALGPGDHNTLCYYFIYEYGQPLADHASVVGGVNNPSYFLIIRDVLEAIYDLRNKHRICHPNLTNNGNAIVVSTSGGKLGTGKGCGYSECYIHWFNDHWNNLVQIYHQYRLNEFLQFLEWLPFQHSMFSLENVLTHPTTGEQAVINVAYQDAINLNGLNQEDIQERLIMTFLRFGRNCATHIMNLDAAAIEDLLEQTWPGLLIVAYDIMVESITNPHNWDREV</sequence>
<evidence type="ECO:0000313" key="2">
    <source>
        <dbReference type="Proteomes" id="UP001372338"/>
    </source>
</evidence>
<dbReference type="Proteomes" id="UP001372338">
    <property type="component" value="Unassembled WGS sequence"/>
</dbReference>
<name>A0AAN9F0I3_CROPI</name>
<organism evidence="1 2">
    <name type="scientific">Crotalaria pallida</name>
    <name type="common">Smooth rattlebox</name>
    <name type="synonym">Crotalaria striata</name>
    <dbReference type="NCBI Taxonomy" id="3830"/>
    <lineage>
        <taxon>Eukaryota</taxon>
        <taxon>Viridiplantae</taxon>
        <taxon>Streptophyta</taxon>
        <taxon>Embryophyta</taxon>
        <taxon>Tracheophyta</taxon>
        <taxon>Spermatophyta</taxon>
        <taxon>Magnoliopsida</taxon>
        <taxon>eudicotyledons</taxon>
        <taxon>Gunneridae</taxon>
        <taxon>Pentapetalae</taxon>
        <taxon>rosids</taxon>
        <taxon>fabids</taxon>
        <taxon>Fabales</taxon>
        <taxon>Fabaceae</taxon>
        <taxon>Papilionoideae</taxon>
        <taxon>50 kb inversion clade</taxon>
        <taxon>genistoids sensu lato</taxon>
        <taxon>core genistoids</taxon>
        <taxon>Crotalarieae</taxon>
        <taxon>Crotalaria</taxon>
    </lineage>
</organism>
<dbReference type="EMBL" id="JAYWIO010000004">
    <property type="protein sequence ID" value="KAK7265996.1"/>
    <property type="molecule type" value="Genomic_DNA"/>
</dbReference>
<comment type="caution">
    <text evidence="1">The sequence shown here is derived from an EMBL/GenBank/DDBJ whole genome shotgun (WGS) entry which is preliminary data.</text>
</comment>
<proteinExistence type="predicted"/>
<gene>
    <name evidence="1" type="ORF">RIF29_18634</name>
</gene>
<keyword evidence="2" id="KW-1185">Reference proteome</keyword>
<protein>
    <submittedName>
        <fullName evidence="1">Uncharacterized protein</fullName>
    </submittedName>
</protein>
<dbReference type="AlphaFoldDB" id="A0AAN9F0I3"/>